<organism evidence="1 2">
    <name type="scientific">Laccaria amethystina LaAM-08-1</name>
    <dbReference type="NCBI Taxonomy" id="1095629"/>
    <lineage>
        <taxon>Eukaryota</taxon>
        <taxon>Fungi</taxon>
        <taxon>Dikarya</taxon>
        <taxon>Basidiomycota</taxon>
        <taxon>Agaricomycotina</taxon>
        <taxon>Agaricomycetes</taxon>
        <taxon>Agaricomycetidae</taxon>
        <taxon>Agaricales</taxon>
        <taxon>Agaricineae</taxon>
        <taxon>Hydnangiaceae</taxon>
        <taxon>Laccaria</taxon>
    </lineage>
</organism>
<protein>
    <submittedName>
        <fullName evidence="1">Uncharacterized protein</fullName>
    </submittedName>
</protein>
<accession>A0A0C9WTB5</accession>
<sequence>FTLKKRLTTDYSHFYKFNSSLESTNVLSKWAYRPTSESQESQPAWKFRAAEVKH</sequence>
<evidence type="ECO:0000313" key="2">
    <source>
        <dbReference type="Proteomes" id="UP000054477"/>
    </source>
</evidence>
<evidence type="ECO:0000313" key="1">
    <source>
        <dbReference type="EMBL" id="KIK02245.1"/>
    </source>
</evidence>
<name>A0A0C9WTB5_9AGAR</name>
<reference evidence="2" key="2">
    <citation type="submission" date="2015-01" db="EMBL/GenBank/DDBJ databases">
        <title>Evolutionary Origins and Diversification of the Mycorrhizal Mutualists.</title>
        <authorList>
            <consortium name="DOE Joint Genome Institute"/>
            <consortium name="Mycorrhizal Genomics Consortium"/>
            <person name="Kohler A."/>
            <person name="Kuo A."/>
            <person name="Nagy L.G."/>
            <person name="Floudas D."/>
            <person name="Copeland A."/>
            <person name="Barry K.W."/>
            <person name="Cichocki N."/>
            <person name="Veneault-Fourrey C."/>
            <person name="LaButti K."/>
            <person name="Lindquist E.A."/>
            <person name="Lipzen A."/>
            <person name="Lundell T."/>
            <person name="Morin E."/>
            <person name="Murat C."/>
            <person name="Riley R."/>
            <person name="Ohm R."/>
            <person name="Sun H."/>
            <person name="Tunlid A."/>
            <person name="Henrissat B."/>
            <person name="Grigoriev I.V."/>
            <person name="Hibbett D.S."/>
            <person name="Martin F."/>
        </authorList>
    </citation>
    <scope>NUCLEOTIDE SEQUENCE [LARGE SCALE GENOMIC DNA]</scope>
    <source>
        <strain evidence="2">LaAM-08-1</strain>
    </source>
</reference>
<dbReference type="EMBL" id="KN838595">
    <property type="protein sequence ID" value="KIK02245.1"/>
    <property type="molecule type" value="Genomic_DNA"/>
</dbReference>
<dbReference type="HOGENOM" id="CLU_3056002_0_0_1"/>
<gene>
    <name evidence="1" type="ORF">K443DRAFT_659080</name>
</gene>
<feature type="non-terminal residue" evidence="1">
    <location>
        <position position="1"/>
    </location>
</feature>
<dbReference type="AlphaFoldDB" id="A0A0C9WTB5"/>
<proteinExistence type="predicted"/>
<reference evidence="1 2" key="1">
    <citation type="submission" date="2014-04" db="EMBL/GenBank/DDBJ databases">
        <authorList>
            <consortium name="DOE Joint Genome Institute"/>
            <person name="Kuo A."/>
            <person name="Kohler A."/>
            <person name="Nagy L.G."/>
            <person name="Floudas D."/>
            <person name="Copeland A."/>
            <person name="Barry K.W."/>
            <person name="Cichocki N."/>
            <person name="Veneault-Fourrey C."/>
            <person name="LaButti K."/>
            <person name="Lindquist E.A."/>
            <person name="Lipzen A."/>
            <person name="Lundell T."/>
            <person name="Morin E."/>
            <person name="Murat C."/>
            <person name="Sun H."/>
            <person name="Tunlid A."/>
            <person name="Henrissat B."/>
            <person name="Grigoriev I.V."/>
            <person name="Hibbett D.S."/>
            <person name="Martin F."/>
            <person name="Nordberg H.P."/>
            <person name="Cantor M.N."/>
            <person name="Hua S.X."/>
        </authorList>
    </citation>
    <scope>NUCLEOTIDE SEQUENCE [LARGE SCALE GENOMIC DNA]</scope>
    <source>
        <strain evidence="1 2">LaAM-08-1</strain>
    </source>
</reference>
<keyword evidence="2" id="KW-1185">Reference proteome</keyword>
<dbReference type="Proteomes" id="UP000054477">
    <property type="component" value="Unassembled WGS sequence"/>
</dbReference>